<comment type="subcellular location">
    <subcellularLocation>
        <location evidence="1">Cell membrane</location>
        <topology evidence="1">Multi-pass membrane protein</topology>
    </subcellularLocation>
</comment>
<accession>A0A6J6N6S5</accession>
<dbReference type="PANTHER" id="PTHR43394">
    <property type="entry name" value="ATP-DEPENDENT PERMEASE MDL1, MITOCHONDRIAL"/>
    <property type="match status" value="1"/>
</dbReference>
<dbReference type="InterPro" id="IPR039421">
    <property type="entry name" value="Type_1_exporter"/>
</dbReference>
<dbReference type="FunFam" id="3.40.50.300:FF:000221">
    <property type="entry name" value="Multidrug ABC transporter ATP-binding protein"/>
    <property type="match status" value="1"/>
</dbReference>
<keyword evidence="8 10" id="KW-0472">Membrane</keyword>
<proteinExistence type="predicted"/>
<dbReference type="AlphaFoldDB" id="A0A6J6N6S5"/>
<dbReference type="GO" id="GO:0015421">
    <property type="term" value="F:ABC-type oligopeptide transporter activity"/>
    <property type="evidence" value="ECO:0007669"/>
    <property type="project" value="TreeGrafter"/>
</dbReference>
<dbReference type="CDD" id="cd18551">
    <property type="entry name" value="ABC_6TM_LmrA_like"/>
    <property type="match status" value="1"/>
</dbReference>
<evidence type="ECO:0000259" key="11">
    <source>
        <dbReference type="PROSITE" id="PS50893"/>
    </source>
</evidence>
<feature type="domain" description="ABC transporter" evidence="11">
    <location>
        <begin position="353"/>
        <end position="609"/>
    </location>
</feature>
<keyword evidence="3" id="KW-1003">Cell membrane</keyword>
<evidence type="ECO:0000256" key="7">
    <source>
        <dbReference type="ARBA" id="ARBA00022989"/>
    </source>
</evidence>
<dbReference type="GO" id="GO:0016887">
    <property type="term" value="F:ATP hydrolysis activity"/>
    <property type="evidence" value="ECO:0007669"/>
    <property type="project" value="InterPro"/>
</dbReference>
<dbReference type="InterPro" id="IPR003439">
    <property type="entry name" value="ABC_transporter-like_ATP-bd"/>
</dbReference>
<dbReference type="GO" id="GO:0005524">
    <property type="term" value="F:ATP binding"/>
    <property type="evidence" value="ECO:0007669"/>
    <property type="project" value="UniProtKB-KW"/>
</dbReference>
<dbReference type="Gene3D" id="1.20.1560.10">
    <property type="entry name" value="ABC transporter type 1, transmembrane domain"/>
    <property type="match status" value="1"/>
</dbReference>
<organism evidence="13">
    <name type="scientific">freshwater metagenome</name>
    <dbReference type="NCBI Taxonomy" id="449393"/>
    <lineage>
        <taxon>unclassified sequences</taxon>
        <taxon>metagenomes</taxon>
        <taxon>ecological metagenomes</taxon>
    </lineage>
</organism>
<dbReference type="SMART" id="SM00382">
    <property type="entry name" value="AAA"/>
    <property type="match status" value="1"/>
</dbReference>
<protein>
    <submittedName>
        <fullName evidence="13">Unannotated protein</fullName>
    </submittedName>
</protein>
<evidence type="ECO:0000256" key="1">
    <source>
        <dbReference type="ARBA" id="ARBA00004651"/>
    </source>
</evidence>
<feature type="transmembrane region" description="Helical" evidence="10">
    <location>
        <begin position="143"/>
        <end position="165"/>
    </location>
</feature>
<dbReference type="InterPro" id="IPR011527">
    <property type="entry name" value="ABC1_TM_dom"/>
</dbReference>
<evidence type="ECO:0000256" key="3">
    <source>
        <dbReference type="ARBA" id="ARBA00022475"/>
    </source>
</evidence>
<sequence>MSMMGGRGRRPGKKDSGPKAKFSQLVPYMKEQRGLLTVAVIFSIIGAAVNLAQPLVVGNIISTVQEGKDVLPIALALLAITLLSAVASGAMYLVLAKAGEGVVFSARSKLATRLLRLPIAEYDLRRTGDLVSRVGSDTTLLRAALTQGLVDGAGGALIFVGSVIAMAVIDWLLLVLTLLMISVAVAAIGITSRRIRAATTKAQERVGNMSASVERALSAVRTIRAARAESRESAQIQQDAKEAYVQGVKIAGINAWVTPIGGLAANGAFIVVLGVGGYRVATGETQVANLITFILLMFLMIRPVGQFFGAYSSVQSALGALARIQEILDVPLEDSDTERAQVSRRKAVNKTAIEFKKVKFSYPARAEVAVDATGKPIPDAEPVMSEPKEVLKGVSFKIERGSRVAIVGPSGAGKSTVFSLMERFYEPTGGGILLDGQPVQAMTRSDLRAQIGYVEQDAPVLAGSIRENLLIGAPDATEKDLKRVLNEVNLTAVLKRDKRGLDAEVGEQGIMLSGGERQRLAIARTLLSAPPIMLLDESTSSLDGLNEQRMREAIDAVAKNRTMIVIAHRLSTVVDSDQIIVIAGGKVIGTGTHKQLLRSTPLYKELAATQMLD</sequence>
<dbReference type="Pfam" id="PF00005">
    <property type="entry name" value="ABC_tran"/>
    <property type="match status" value="1"/>
</dbReference>
<dbReference type="EMBL" id="CAEZXL010000032">
    <property type="protein sequence ID" value="CAB4681836.1"/>
    <property type="molecule type" value="Genomic_DNA"/>
</dbReference>
<evidence type="ECO:0000256" key="2">
    <source>
        <dbReference type="ARBA" id="ARBA00022448"/>
    </source>
</evidence>
<dbReference type="PANTHER" id="PTHR43394:SF1">
    <property type="entry name" value="ATP-BINDING CASSETTE SUB-FAMILY B MEMBER 10, MITOCHONDRIAL"/>
    <property type="match status" value="1"/>
</dbReference>
<evidence type="ECO:0000256" key="9">
    <source>
        <dbReference type="SAM" id="MobiDB-lite"/>
    </source>
</evidence>
<evidence type="ECO:0000256" key="10">
    <source>
        <dbReference type="SAM" id="Phobius"/>
    </source>
</evidence>
<evidence type="ECO:0000256" key="8">
    <source>
        <dbReference type="ARBA" id="ARBA00023136"/>
    </source>
</evidence>
<dbReference type="Gene3D" id="3.40.50.300">
    <property type="entry name" value="P-loop containing nucleotide triphosphate hydrolases"/>
    <property type="match status" value="1"/>
</dbReference>
<reference evidence="13" key="1">
    <citation type="submission" date="2020-05" db="EMBL/GenBank/DDBJ databases">
        <authorList>
            <person name="Chiriac C."/>
            <person name="Salcher M."/>
            <person name="Ghai R."/>
            <person name="Kavagutti S V."/>
        </authorList>
    </citation>
    <scope>NUCLEOTIDE SEQUENCE</scope>
</reference>
<dbReference type="PROSITE" id="PS00211">
    <property type="entry name" value="ABC_TRANSPORTER_1"/>
    <property type="match status" value="1"/>
</dbReference>
<dbReference type="InterPro" id="IPR003593">
    <property type="entry name" value="AAA+_ATPase"/>
</dbReference>
<feature type="transmembrane region" description="Helical" evidence="10">
    <location>
        <begin position="34"/>
        <end position="53"/>
    </location>
</feature>
<dbReference type="GO" id="GO:0005886">
    <property type="term" value="C:plasma membrane"/>
    <property type="evidence" value="ECO:0007669"/>
    <property type="project" value="UniProtKB-SubCell"/>
</dbReference>
<keyword evidence="2" id="KW-0813">Transport</keyword>
<evidence type="ECO:0000256" key="5">
    <source>
        <dbReference type="ARBA" id="ARBA00022741"/>
    </source>
</evidence>
<name>A0A6J6N6S5_9ZZZZ</name>
<dbReference type="Pfam" id="PF00664">
    <property type="entry name" value="ABC_membrane"/>
    <property type="match status" value="1"/>
</dbReference>
<keyword evidence="5" id="KW-0547">Nucleotide-binding</keyword>
<feature type="transmembrane region" description="Helical" evidence="10">
    <location>
        <begin position="287"/>
        <end position="305"/>
    </location>
</feature>
<evidence type="ECO:0000256" key="6">
    <source>
        <dbReference type="ARBA" id="ARBA00022840"/>
    </source>
</evidence>
<dbReference type="InterPro" id="IPR027417">
    <property type="entry name" value="P-loop_NTPase"/>
</dbReference>
<keyword evidence="4 10" id="KW-0812">Transmembrane</keyword>
<evidence type="ECO:0000256" key="4">
    <source>
        <dbReference type="ARBA" id="ARBA00022692"/>
    </source>
</evidence>
<dbReference type="SUPFAM" id="SSF90123">
    <property type="entry name" value="ABC transporter transmembrane region"/>
    <property type="match status" value="1"/>
</dbReference>
<gene>
    <name evidence="13" type="ORF">UFOPK2373_00308</name>
</gene>
<feature type="transmembrane region" description="Helical" evidence="10">
    <location>
        <begin position="171"/>
        <end position="191"/>
    </location>
</feature>
<feature type="domain" description="ABC transmembrane type-1" evidence="12">
    <location>
        <begin position="38"/>
        <end position="316"/>
    </location>
</feature>
<dbReference type="PROSITE" id="PS50893">
    <property type="entry name" value="ABC_TRANSPORTER_2"/>
    <property type="match status" value="1"/>
</dbReference>
<dbReference type="SUPFAM" id="SSF52540">
    <property type="entry name" value="P-loop containing nucleoside triphosphate hydrolases"/>
    <property type="match status" value="1"/>
</dbReference>
<evidence type="ECO:0000313" key="13">
    <source>
        <dbReference type="EMBL" id="CAB4681836.1"/>
    </source>
</evidence>
<feature type="region of interest" description="Disordered" evidence="9">
    <location>
        <begin position="1"/>
        <end position="20"/>
    </location>
</feature>
<dbReference type="PROSITE" id="PS50929">
    <property type="entry name" value="ABC_TM1F"/>
    <property type="match status" value="1"/>
</dbReference>
<keyword evidence="6" id="KW-0067">ATP-binding</keyword>
<keyword evidence="7 10" id="KW-1133">Transmembrane helix</keyword>
<dbReference type="InterPro" id="IPR036640">
    <property type="entry name" value="ABC1_TM_sf"/>
</dbReference>
<feature type="transmembrane region" description="Helical" evidence="10">
    <location>
        <begin position="256"/>
        <end position="281"/>
    </location>
</feature>
<feature type="transmembrane region" description="Helical" evidence="10">
    <location>
        <begin position="73"/>
        <end position="95"/>
    </location>
</feature>
<dbReference type="InterPro" id="IPR017871">
    <property type="entry name" value="ABC_transporter-like_CS"/>
</dbReference>
<evidence type="ECO:0000259" key="12">
    <source>
        <dbReference type="PROSITE" id="PS50929"/>
    </source>
</evidence>